<organism evidence="2 3">
    <name type="scientific">Sphingomonas sanxanigenens</name>
    <dbReference type="NCBI Taxonomy" id="397260"/>
    <lineage>
        <taxon>Bacteria</taxon>
        <taxon>Pseudomonadati</taxon>
        <taxon>Pseudomonadota</taxon>
        <taxon>Alphaproteobacteria</taxon>
        <taxon>Sphingomonadales</taxon>
        <taxon>Sphingomonadaceae</taxon>
        <taxon>Sphingomonas</taxon>
    </lineage>
</organism>
<comment type="caution">
    <text evidence="2">The sequence shown here is derived from an EMBL/GenBank/DDBJ whole genome shotgun (WGS) entry which is preliminary data.</text>
</comment>
<protein>
    <recommendedName>
        <fullName evidence="4">UrcA family protein</fullName>
    </recommendedName>
</protein>
<sequence length="165" mass="17630">MRYPGNARRASDAPRPPGPLRKRIPSMRRLFAIAPRLEGIVMFNNGYAKAAIMSAAAGVAAFAFVPSANAATGFGDTVSTRVSYADLNLDTQEGMDRLKARVDYAAQRVCGTRSAQSLIQQRDAQQCRVDAVEGTRLPSVQVLSASADTANRLASLTVTATRTGR</sequence>
<evidence type="ECO:0000256" key="1">
    <source>
        <dbReference type="SAM" id="MobiDB-lite"/>
    </source>
</evidence>
<evidence type="ECO:0008006" key="4">
    <source>
        <dbReference type="Google" id="ProtNLM"/>
    </source>
</evidence>
<name>A0A2W5A9V4_9SPHN</name>
<accession>A0A2W5A9V4</accession>
<gene>
    <name evidence="2" type="ORF">DI623_08465</name>
</gene>
<proteinExistence type="predicted"/>
<dbReference type="Proteomes" id="UP000249066">
    <property type="component" value="Unassembled WGS sequence"/>
</dbReference>
<reference evidence="2 3" key="1">
    <citation type="submission" date="2017-08" db="EMBL/GenBank/DDBJ databases">
        <title>Infants hospitalized years apart are colonized by the same room-sourced microbial strains.</title>
        <authorList>
            <person name="Brooks B."/>
            <person name="Olm M.R."/>
            <person name="Firek B.A."/>
            <person name="Baker R."/>
            <person name="Thomas B.C."/>
            <person name="Morowitz M.J."/>
            <person name="Banfield J.F."/>
        </authorList>
    </citation>
    <scope>NUCLEOTIDE SEQUENCE [LARGE SCALE GENOMIC DNA]</scope>
    <source>
        <strain evidence="2">S2_018_000_R2_101</strain>
    </source>
</reference>
<dbReference type="AlphaFoldDB" id="A0A2W5A9V4"/>
<feature type="region of interest" description="Disordered" evidence="1">
    <location>
        <begin position="1"/>
        <end position="21"/>
    </location>
</feature>
<evidence type="ECO:0000313" key="2">
    <source>
        <dbReference type="EMBL" id="PZO89977.1"/>
    </source>
</evidence>
<dbReference type="EMBL" id="QFNN01000040">
    <property type="protein sequence ID" value="PZO89977.1"/>
    <property type="molecule type" value="Genomic_DNA"/>
</dbReference>
<dbReference type="NCBIfam" id="TIGR04433">
    <property type="entry name" value="UrcA_uranyl"/>
    <property type="match status" value="1"/>
</dbReference>
<evidence type="ECO:0000313" key="3">
    <source>
        <dbReference type="Proteomes" id="UP000249066"/>
    </source>
</evidence>
<dbReference type="InterPro" id="IPR030972">
    <property type="entry name" value="UrcA_uranyl"/>
</dbReference>